<proteinExistence type="predicted"/>
<sequence>MLWKCTKEHRWTASFDSIKNKRLWCPYCLRILSILLRWLQLIKVETVFQINILMVHLI</sequence>
<gene>
    <name evidence="2" type="ORF">GLOIN_2v1695602</name>
    <name evidence="1" type="ORF">GLOIN_2v1729023</name>
</gene>
<comment type="caution">
    <text evidence="2">The sequence shown here is derived from an EMBL/GenBank/DDBJ whole genome shotgun (WGS) entry which is preliminary data.</text>
</comment>
<reference evidence="2 3" key="1">
    <citation type="journal article" date="2013" name="Proc. Natl. Acad. Sci. U.S.A.">
        <title>Genome of an arbuscular mycorrhizal fungus provides insight into the oldest plant symbiosis.</title>
        <authorList>
            <person name="Tisserant E."/>
            <person name="Malbreil M."/>
            <person name="Kuo A."/>
            <person name="Kohler A."/>
            <person name="Symeonidi A."/>
            <person name="Balestrini R."/>
            <person name="Charron P."/>
            <person name="Duensing N."/>
            <person name="Frei Dit Frey N."/>
            <person name="Gianinazzi-Pearson V."/>
            <person name="Gilbert L.B."/>
            <person name="Handa Y."/>
            <person name="Herr J.R."/>
            <person name="Hijri M."/>
            <person name="Koul R."/>
            <person name="Kawaguchi M."/>
            <person name="Krajinski F."/>
            <person name="Lammers P.J."/>
            <person name="Masclaux F.G."/>
            <person name="Murat C."/>
            <person name="Morin E."/>
            <person name="Ndikumana S."/>
            <person name="Pagni M."/>
            <person name="Petitpierre D."/>
            <person name="Requena N."/>
            <person name="Rosikiewicz P."/>
            <person name="Riley R."/>
            <person name="Saito K."/>
            <person name="San Clemente H."/>
            <person name="Shapiro H."/>
            <person name="van Tuinen D."/>
            <person name="Becard G."/>
            <person name="Bonfante P."/>
            <person name="Paszkowski U."/>
            <person name="Shachar-Hill Y.Y."/>
            <person name="Tuskan G.A."/>
            <person name="Young P.W."/>
            <person name="Sanders I.R."/>
            <person name="Henrissat B."/>
            <person name="Rensing S.A."/>
            <person name="Grigoriev I.V."/>
            <person name="Corradi N."/>
            <person name="Roux C."/>
            <person name="Martin F."/>
        </authorList>
    </citation>
    <scope>NUCLEOTIDE SEQUENCE [LARGE SCALE GENOMIC DNA]</scope>
    <source>
        <strain evidence="3">DAOM 181602 / DAOM 197198 / MUCL 43194</strain>
        <strain evidence="2">DAOM 197198</strain>
    </source>
</reference>
<dbReference type="Proteomes" id="UP000018888">
    <property type="component" value="Unassembled WGS sequence"/>
</dbReference>
<evidence type="ECO:0000313" key="1">
    <source>
        <dbReference type="EMBL" id="POG58647.1"/>
    </source>
</evidence>
<evidence type="ECO:0000313" key="3">
    <source>
        <dbReference type="Proteomes" id="UP000018888"/>
    </source>
</evidence>
<protein>
    <submittedName>
        <fullName evidence="2">Uncharacterized protein</fullName>
    </submittedName>
</protein>
<accession>A0A2P4PAU9</accession>
<dbReference type="EMBL" id="AUPC02000297">
    <property type="protein sequence ID" value="POG62526.1"/>
    <property type="molecule type" value="Genomic_DNA"/>
</dbReference>
<dbReference type="EMBL" id="AUPC02000510">
    <property type="protein sequence ID" value="POG58647.1"/>
    <property type="molecule type" value="Genomic_DNA"/>
</dbReference>
<dbReference type="AlphaFoldDB" id="A0A2P4PAU9"/>
<name>A0A2P4PAU9_RHIID</name>
<evidence type="ECO:0000313" key="2">
    <source>
        <dbReference type="EMBL" id="POG62526.1"/>
    </source>
</evidence>
<keyword evidence="3" id="KW-1185">Reference proteome</keyword>
<reference evidence="2 3" key="2">
    <citation type="journal article" date="2018" name="New Phytol.">
        <title>High intraspecific genome diversity in the model arbuscular mycorrhizal symbiont Rhizophagus irregularis.</title>
        <authorList>
            <person name="Chen E.C.H."/>
            <person name="Morin E."/>
            <person name="Beaudet D."/>
            <person name="Noel J."/>
            <person name="Yildirir G."/>
            <person name="Ndikumana S."/>
            <person name="Charron P."/>
            <person name="St-Onge C."/>
            <person name="Giorgi J."/>
            <person name="Kruger M."/>
            <person name="Marton T."/>
            <person name="Ropars J."/>
            <person name="Grigoriev I.V."/>
            <person name="Hainaut M."/>
            <person name="Henrissat B."/>
            <person name="Roux C."/>
            <person name="Martin F."/>
            <person name="Corradi N."/>
        </authorList>
    </citation>
    <scope>NUCLEOTIDE SEQUENCE [LARGE SCALE GENOMIC DNA]</scope>
    <source>
        <strain evidence="3">DAOM 181602 / DAOM 197198 / MUCL 43194</strain>
        <strain evidence="2">DAOM 197198</strain>
    </source>
</reference>
<organism evidence="2 3">
    <name type="scientific">Rhizophagus irregularis (strain DAOM 181602 / DAOM 197198 / MUCL 43194)</name>
    <name type="common">Arbuscular mycorrhizal fungus</name>
    <name type="synonym">Glomus intraradices</name>
    <dbReference type="NCBI Taxonomy" id="747089"/>
    <lineage>
        <taxon>Eukaryota</taxon>
        <taxon>Fungi</taxon>
        <taxon>Fungi incertae sedis</taxon>
        <taxon>Mucoromycota</taxon>
        <taxon>Glomeromycotina</taxon>
        <taxon>Glomeromycetes</taxon>
        <taxon>Glomerales</taxon>
        <taxon>Glomeraceae</taxon>
        <taxon>Rhizophagus</taxon>
    </lineage>
</organism>